<evidence type="ECO:0000313" key="2">
    <source>
        <dbReference type="Proteomes" id="UP000253687"/>
    </source>
</evidence>
<evidence type="ECO:0000313" key="1">
    <source>
        <dbReference type="EMBL" id="RDA36143.1"/>
    </source>
</evidence>
<name>A0A369FS14_ECOLX</name>
<sequence length="57" mass="6440">MHLRFFTFGVLLRQPELGVSIRLAAKGDMEIVMFWPEVVVTVVAAMAVIIMVSIYWG</sequence>
<dbReference type="EMBL" id="QOGZ01000022">
    <property type="protein sequence ID" value="RDA36143.1"/>
    <property type="molecule type" value="Genomic_DNA"/>
</dbReference>
<gene>
    <name evidence="1" type="ORF">DTL43_18020</name>
</gene>
<dbReference type="AlphaFoldDB" id="A0A369FS14"/>
<reference evidence="1 2" key="1">
    <citation type="submission" date="2018-07" db="EMBL/GenBank/DDBJ databases">
        <title>Whole Genome Sequence Analysis of Avian Pathogenic E. coli - An Australian Perspective.</title>
        <authorList>
            <person name="Cummins M.L."/>
            <person name="Reid C.J."/>
            <person name="Roy Chowdhury P."/>
            <person name="Bushell R."/>
            <person name="Esbert N."/>
            <person name="Tivendale K.A."/>
            <person name="Noormohammadi A.H."/>
            <person name="Islam S."/>
            <person name="Marenda M.S."/>
            <person name="Browning G.F."/>
            <person name="Markham P.F."/>
            <person name="Djordjevic S.P."/>
        </authorList>
    </citation>
    <scope>NUCLEOTIDE SEQUENCE [LARGE SCALE GENOMIC DNA]</scope>
    <source>
        <strain evidence="1 2">AVC211</strain>
    </source>
</reference>
<protein>
    <submittedName>
        <fullName evidence="1">Uncharacterized protein</fullName>
    </submittedName>
</protein>
<organism evidence="1 2">
    <name type="scientific">Escherichia coli</name>
    <dbReference type="NCBI Taxonomy" id="562"/>
    <lineage>
        <taxon>Bacteria</taxon>
        <taxon>Pseudomonadati</taxon>
        <taxon>Pseudomonadota</taxon>
        <taxon>Gammaproteobacteria</taxon>
        <taxon>Enterobacterales</taxon>
        <taxon>Enterobacteriaceae</taxon>
        <taxon>Escherichia</taxon>
    </lineage>
</organism>
<comment type="caution">
    <text evidence="1">The sequence shown here is derived from an EMBL/GenBank/DDBJ whole genome shotgun (WGS) entry which is preliminary data.</text>
</comment>
<proteinExistence type="predicted"/>
<dbReference type="Proteomes" id="UP000253687">
    <property type="component" value="Unassembled WGS sequence"/>
</dbReference>
<accession>A0A369FS14</accession>